<evidence type="ECO:0000256" key="1">
    <source>
        <dbReference type="ARBA" id="ARBA00023118"/>
    </source>
</evidence>
<feature type="domain" description="CRISPR type III-associated protein" evidence="2">
    <location>
        <begin position="166"/>
        <end position="376"/>
    </location>
</feature>
<dbReference type="eggNOG" id="COG1337">
    <property type="taxonomic scope" value="Bacteria"/>
</dbReference>
<gene>
    <name evidence="3" type="ordered locus">Thein_0218</name>
</gene>
<dbReference type="EMBL" id="CP002683">
    <property type="protein sequence ID" value="AEH44103.1"/>
    <property type="molecule type" value="Genomic_DNA"/>
</dbReference>
<evidence type="ECO:0000313" key="3">
    <source>
        <dbReference type="EMBL" id="AEH44103.1"/>
    </source>
</evidence>
<dbReference type="InterPro" id="IPR005537">
    <property type="entry name" value="RAMP_III_fam"/>
</dbReference>
<accession>F8A9G2</accession>
<dbReference type="PaxDb" id="667014-Thein_0218"/>
<dbReference type="OrthoDB" id="5501881at2"/>
<evidence type="ECO:0000259" key="2">
    <source>
        <dbReference type="Pfam" id="PF03787"/>
    </source>
</evidence>
<dbReference type="InParanoid" id="F8A9G2"/>
<proteinExistence type="predicted"/>
<name>F8A9G2_THEID</name>
<dbReference type="STRING" id="667014.Thein_0218"/>
<dbReference type="AlphaFoldDB" id="F8A9G2"/>
<keyword evidence="4" id="KW-1185">Reference proteome</keyword>
<keyword evidence="1" id="KW-0051">Antiviral defense</keyword>
<dbReference type="RefSeq" id="WP_013906850.1">
    <property type="nucleotide sequence ID" value="NC_015681.1"/>
</dbReference>
<dbReference type="Proteomes" id="UP000006793">
    <property type="component" value="Chromosome"/>
</dbReference>
<sequence length="406" mass="46876">MKREFWAEFDVYSLPQNQKRGLIDYFAQQSEASQSASGRDWFRIKDPAVQQALFAQLLASEDKCTKRDKCKDYAKGTALQHWYYAGNLQNPRGDFQRFLCQRLRWMGHILSLANHHDTVSPLFPDLILFPPGSWAVQIHFTLRKPYLSKDDVDFYILDNPVKKEWVFKVPYVAPSQWKGALRSAMIRDLASKLENGEITEEQFIVERLRLYRLFGNEKDGTAEFLNRILALHRVGPKPKNESEEKNWQEKFRNEIKKVEEEFKQRLKEKKYLRKVEGFQGCLHFYPTFFDRIGLEIINPHDRETGAGKNPIYFECVPAGTSGVFTVLYVPLDRVGKGSPEEIEQEAKADLEAVAKGIRAMLTEYGFGAKTSSGYGVAEVIKEESTIKAKGFSEAEEIFWEAWNGKS</sequence>
<dbReference type="KEGG" id="tid:Thein_0218"/>
<organism evidence="3 4">
    <name type="scientific">Thermodesulfatator indicus (strain DSM 15286 / JCM 11887 / CIR29812)</name>
    <dbReference type="NCBI Taxonomy" id="667014"/>
    <lineage>
        <taxon>Bacteria</taxon>
        <taxon>Pseudomonadati</taxon>
        <taxon>Thermodesulfobacteriota</taxon>
        <taxon>Thermodesulfobacteria</taxon>
        <taxon>Thermodesulfobacteriales</taxon>
        <taxon>Thermodesulfatatoraceae</taxon>
        <taxon>Thermodesulfatator</taxon>
    </lineage>
</organism>
<reference evidence="4" key="1">
    <citation type="submission" date="2011-04" db="EMBL/GenBank/DDBJ databases">
        <title>The complete genome of Thermodesulfatator indicus DSM 15286.</title>
        <authorList>
            <person name="Lucas S."/>
            <person name="Copeland A."/>
            <person name="Lapidus A."/>
            <person name="Bruce D."/>
            <person name="Goodwin L."/>
            <person name="Pitluck S."/>
            <person name="Peters L."/>
            <person name="Kyrpides N."/>
            <person name="Mavromatis K."/>
            <person name="Pagani I."/>
            <person name="Ivanova N."/>
            <person name="Saunders L."/>
            <person name="Detter J.C."/>
            <person name="Tapia R."/>
            <person name="Han C."/>
            <person name="Land M."/>
            <person name="Hauser L."/>
            <person name="Markowitz V."/>
            <person name="Cheng J.-F."/>
            <person name="Hugenholtz P."/>
            <person name="Woyke T."/>
            <person name="Wu D."/>
            <person name="Spring S."/>
            <person name="Schroeder M."/>
            <person name="Brambilla E."/>
            <person name="Klenk H.-P."/>
            <person name="Eisen J.A."/>
        </authorList>
    </citation>
    <scope>NUCLEOTIDE SEQUENCE [LARGE SCALE GENOMIC DNA]</scope>
    <source>
        <strain evidence="4">DSM 15286 / JCM 11887 / CIR29812</strain>
    </source>
</reference>
<evidence type="ECO:0000313" key="4">
    <source>
        <dbReference type="Proteomes" id="UP000006793"/>
    </source>
</evidence>
<reference evidence="3 4" key="2">
    <citation type="journal article" date="2012" name="Stand. Genomic Sci.">
        <title>Complete genome sequence of the thermophilic sulfate-reducing ocean bacterium Thermodesulfatator indicus type strain (CIR29812(T)).</title>
        <authorList>
            <person name="Anderson I."/>
            <person name="Saunders E."/>
            <person name="Lapidus A."/>
            <person name="Nolan M."/>
            <person name="Lucas S."/>
            <person name="Tice H."/>
            <person name="Del Rio T.G."/>
            <person name="Cheng J.F."/>
            <person name="Han C."/>
            <person name="Tapia R."/>
            <person name="Goodwin L.A."/>
            <person name="Pitluck S."/>
            <person name="Liolios K."/>
            <person name="Mavromatis K."/>
            <person name="Pagani I."/>
            <person name="Ivanova N."/>
            <person name="Mikhailova N."/>
            <person name="Pati A."/>
            <person name="Chen A."/>
            <person name="Palaniappan K."/>
            <person name="Land M."/>
            <person name="Hauser L."/>
            <person name="Jeffries C.D."/>
            <person name="Chang Y.J."/>
            <person name="Brambilla E.M."/>
            <person name="Rohde M."/>
            <person name="Spring S."/>
            <person name="Goker M."/>
            <person name="Detter J.C."/>
            <person name="Woyke T."/>
            <person name="Bristow J."/>
            <person name="Eisen J.A."/>
            <person name="Markowitz V."/>
            <person name="Hugenholtz P."/>
            <person name="Kyrpides N.C."/>
            <person name="Klenk H.P."/>
        </authorList>
    </citation>
    <scope>NUCLEOTIDE SEQUENCE [LARGE SCALE GENOMIC DNA]</scope>
    <source>
        <strain evidence="4">DSM 15286 / JCM 11887 / CIR29812</strain>
    </source>
</reference>
<dbReference type="GO" id="GO:0051607">
    <property type="term" value="P:defense response to virus"/>
    <property type="evidence" value="ECO:0007669"/>
    <property type="project" value="UniProtKB-KW"/>
</dbReference>
<dbReference type="Pfam" id="PF03787">
    <property type="entry name" value="RAMPs"/>
    <property type="match status" value="1"/>
</dbReference>
<protein>
    <recommendedName>
        <fullName evidence="2">CRISPR type III-associated protein domain-containing protein</fullName>
    </recommendedName>
</protein>
<dbReference type="HOGENOM" id="CLU_057129_0_0_0"/>